<dbReference type="PANTHER" id="PTHR47893:SF1">
    <property type="entry name" value="REGULATORY PROTEIN PCHR"/>
    <property type="match status" value="1"/>
</dbReference>
<dbReference type="PROSITE" id="PS00041">
    <property type="entry name" value="HTH_ARAC_FAMILY_1"/>
    <property type="match status" value="1"/>
</dbReference>
<dbReference type="Proteomes" id="UP000996601">
    <property type="component" value="Unassembled WGS sequence"/>
</dbReference>
<dbReference type="SMART" id="SM00342">
    <property type="entry name" value="HTH_ARAC"/>
    <property type="match status" value="1"/>
</dbReference>
<evidence type="ECO:0000256" key="3">
    <source>
        <dbReference type="ARBA" id="ARBA00023163"/>
    </source>
</evidence>
<comment type="caution">
    <text evidence="5">The sequence shown here is derived from an EMBL/GenBank/DDBJ whole genome shotgun (WGS) entry which is preliminary data.</text>
</comment>
<keyword evidence="2" id="KW-0238">DNA-binding</keyword>
<dbReference type="EMBL" id="WHSB02000008">
    <property type="protein sequence ID" value="MCQ4632552.1"/>
    <property type="molecule type" value="Genomic_DNA"/>
</dbReference>
<proteinExistence type="predicted"/>
<reference evidence="5" key="1">
    <citation type="submission" date="2021-07" db="EMBL/GenBank/DDBJ databases">
        <title>Shinella sp. nov., a novel member of the genus Shinella from water.</title>
        <authorList>
            <person name="Deng Y."/>
        </authorList>
    </citation>
    <scope>NUCLEOTIDE SEQUENCE</scope>
    <source>
        <strain evidence="5">CPCC 100929</strain>
    </source>
</reference>
<dbReference type="SUPFAM" id="SSF46689">
    <property type="entry name" value="Homeodomain-like"/>
    <property type="match status" value="2"/>
</dbReference>
<dbReference type="PRINTS" id="PR00032">
    <property type="entry name" value="HTHARAC"/>
</dbReference>
<dbReference type="RefSeq" id="WP_256119185.1">
    <property type="nucleotide sequence ID" value="NZ_WHSB02000008.1"/>
</dbReference>
<accession>A0ABT1RBK0</accession>
<dbReference type="InterPro" id="IPR009057">
    <property type="entry name" value="Homeodomain-like_sf"/>
</dbReference>
<gene>
    <name evidence="5" type="ORF">GB927_021085</name>
</gene>
<sequence length="344" mass="39580">MERVIDLSSRIDYEMLFDRKTAQIYYGVEPEPAGRYYDDDRGMVVRTHVDGGPFRQDLIQFEPDVLAFAGFGSPFPLPNVRHHVQTVGDEDWIHFTLCLDSAICENVLGQEVVEQERYECTITRYPAKSVIDRMSRLDGQYKIACLWFKPEALLRMLETTESRIPDELFWLKAGRVDRVYYASIPLTTQMYHAVNDVLACNFSGGVRRAFVRSKYLELLSTIYQSLVDQANQKRSFCGDGDHRKVEAVASYLTSNPASKDSLADIARRVGMNRTKLVTTFKEVYGTSVEAYWRDWRLQKARDLLVNRQMSVSEVAQQVGYSEISAFTRAFSKQFGIAPKKYQMK</sequence>
<dbReference type="InterPro" id="IPR018062">
    <property type="entry name" value="HTH_AraC-typ_CS"/>
</dbReference>
<name>A0ABT1RBK0_9HYPH</name>
<evidence type="ECO:0000256" key="2">
    <source>
        <dbReference type="ARBA" id="ARBA00023125"/>
    </source>
</evidence>
<dbReference type="Pfam" id="PF12833">
    <property type="entry name" value="HTH_18"/>
    <property type="match status" value="1"/>
</dbReference>
<evidence type="ECO:0000313" key="6">
    <source>
        <dbReference type="Proteomes" id="UP000996601"/>
    </source>
</evidence>
<dbReference type="InterPro" id="IPR053142">
    <property type="entry name" value="PchR_regulatory_protein"/>
</dbReference>
<dbReference type="InterPro" id="IPR020449">
    <property type="entry name" value="Tscrpt_reg_AraC-type_HTH"/>
</dbReference>
<dbReference type="PANTHER" id="PTHR47893">
    <property type="entry name" value="REGULATORY PROTEIN PCHR"/>
    <property type="match status" value="1"/>
</dbReference>
<dbReference type="Gene3D" id="1.10.10.60">
    <property type="entry name" value="Homeodomain-like"/>
    <property type="match status" value="2"/>
</dbReference>
<keyword evidence="1" id="KW-0805">Transcription regulation</keyword>
<evidence type="ECO:0000256" key="1">
    <source>
        <dbReference type="ARBA" id="ARBA00023015"/>
    </source>
</evidence>
<dbReference type="PROSITE" id="PS01124">
    <property type="entry name" value="HTH_ARAC_FAMILY_2"/>
    <property type="match status" value="1"/>
</dbReference>
<dbReference type="InterPro" id="IPR018060">
    <property type="entry name" value="HTH_AraC"/>
</dbReference>
<keyword evidence="6" id="KW-1185">Reference proteome</keyword>
<feature type="domain" description="HTH araC/xylS-type" evidence="4">
    <location>
        <begin position="246"/>
        <end position="344"/>
    </location>
</feature>
<evidence type="ECO:0000259" key="4">
    <source>
        <dbReference type="PROSITE" id="PS01124"/>
    </source>
</evidence>
<evidence type="ECO:0000313" key="5">
    <source>
        <dbReference type="EMBL" id="MCQ4632552.1"/>
    </source>
</evidence>
<protein>
    <submittedName>
        <fullName evidence="5">AraC family transcriptional regulator</fullName>
    </submittedName>
</protein>
<keyword evidence="3" id="KW-0804">Transcription</keyword>
<organism evidence="5 6">
    <name type="scientific">Shinella lacus</name>
    <dbReference type="NCBI Taxonomy" id="2654216"/>
    <lineage>
        <taxon>Bacteria</taxon>
        <taxon>Pseudomonadati</taxon>
        <taxon>Pseudomonadota</taxon>
        <taxon>Alphaproteobacteria</taxon>
        <taxon>Hyphomicrobiales</taxon>
        <taxon>Rhizobiaceae</taxon>
        <taxon>Shinella</taxon>
    </lineage>
</organism>